<keyword evidence="2" id="KW-1185">Reference proteome</keyword>
<dbReference type="EMBL" id="CP071060">
    <property type="protein sequence ID" value="QSI75344.1"/>
    <property type="molecule type" value="Genomic_DNA"/>
</dbReference>
<protein>
    <submittedName>
        <fullName evidence="1">Uncharacterized protein</fullName>
    </submittedName>
</protein>
<sequence length="143" mass="16107">MILFLDFDGVLHPLNKAEKFTRTHLLDTFLAAQCDVEIVLSTSWRQIFPLAVLRSKLSATIAERVIGATPIFPRAALEPAPTAVRERECRMWLDANGRTDAAWVALDDEPTLFATRERVIVCDSRVGLMPESIEALQKHFRTS</sequence>
<evidence type="ECO:0000313" key="2">
    <source>
        <dbReference type="Proteomes" id="UP000663570"/>
    </source>
</evidence>
<gene>
    <name evidence="1" type="ORF">JY500_12555</name>
</gene>
<dbReference type="RefSeq" id="WP_206252812.1">
    <property type="nucleotide sequence ID" value="NZ_CP071060.1"/>
</dbReference>
<dbReference type="Proteomes" id="UP000663570">
    <property type="component" value="Chromosome"/>
</dbReference>
<organism evidence="1 2">
    <name type="scientific">Niveibacterium microcysteis</name>
    <dbReference type="NCBI Taxonomy" id="2811415"/>
    <lineage>
        <taxon>Bacteria</taxon>
        <taxon>Pseudomonadati</taxon>
        <taxon>Pseudomonadota</taxon>
        <taxon>Betaproteobacteria</taxon>
        <taxon>Rhodocyclales</taxon>
        <taxon>Rhodocyclaceae</taxon>
        <taxon>Niveibacterium</taxon>
    </lineage>
</organism>
<proteinExistence type="predicted"/>
<name>A0ABX7M1Y5_9RHOO</name>
<dbReference type="Pfam" id="PF18143">
    <property type="entry name" value="HAD_SAK_2"/>
    <property type="match status" value="1"/>
</dbReference>
<reference evidence="1 2" key="1">
    <citation type="submission" date="2021-02" db="EMBL/GenBank/DDBJ databases">
        <title>Niveibacterium changnyeongensis HC41.</title>
        <authorList>
            <person name="Kang M."/>
        </authorList>
    </citation>
    <scope>NUCLEOTIDE SEQUENCE [LARGE SCALE GENOMIC DNA]</scope>
    <source>
        <strain evidence="1 2">HC41</strain>
    </source>
</reference>
<evidence type="ECO:0000313" key="1">
    <source>
        <dbReference type="EMBL" id="QSI75344.1"/>
    </source>
</evidence>
<accession>A0ABX7M1Y5</accession>